<evidence type="ECO:0000256" key="5">
    <source>
        <dbReference type="ARBA" id="ARBA00022801"/>
    </source>
</evidence>
<dbReference type="Pfam" id="PF02897">
    <property type="entry name" value="Peptidase_S9_N"/>
    <property type="match status" value="1"/>
</dbReference>
<comment type="similarity">
    <text evidence="2">Belongs to the peptidase S9A family.</text>
</comment>
<dbReference type="PANTHER" id="PTHR42881">
    <property type="entry name" value="PROLYL ENDOPEPTIDASE"/>
    <property type="match status" value="1"/>
</dbReference>
<dbReference type="SUPFAM" id="SSF53474">
    <property type="entry name" value="alpha/beta-Hydrolases"/>
    <property type="match status" value="1"/>
</dbReference>
<dbReference type="GO" id="GO:0070012">
    <property type="term" value="F:oligopeptidase activity"/>
    <property type="evidence" value="ECO:0007669"/>
    <property type="project" value="TreeGrafter"/>
</dbReference>
<comment type="catalytic activity">
    <reaction evidence="1">
        <text>Hydrolysis of Pro-|-Xaa &gt;&gt; Ala-|-Xaa in oligopeptides.</text>
        <dbReference type="EC" id="3.4.21.26"/>
    </reaction>
</comment>
<evidence type="ECO:0000259" key="9">
    <source>
        <dbReference type="Pfam" id="PF02897"/>
    </source>
</evidence>
<proteinExistence type="inferred from homology"/>
<evidence type="ECO:0000256" key="3">
    <source>
        <dbReference type="ARBA" id="ARBA00011897"/>
    </source>
</evidence>
<dbReference type="KEGG" id="kfl:Kfla_2468"/>
<feature type="domain" description="Peptidase S9A N-terminal" evidence="9">
    <location>
        <begin position="17"/>
        <end position="391"/>
    </location>
</feature>
<keyword evidence="4" id="KW-0645">Protease</keyword>
<evidence type="ECO:0000313" key="10">
    <source>
        <dbReference type="EMBL" id="ADB31542.1"/>
    </source>
</evidence>
<evidence type="ECO:0000256" key="2">
    <source>
        <dbReference type="ARBA" id="ARBA00005228"/>
    </source>
</evidence>
<dbReference type="InterPro" id="IPR001375">
    <property type="entry name" value="Peptidase_S9_cat"/>
</dbReference>
<dbReference type="HOGENOM" id="CLU_011290_4_0_11"/>
<keyword evidence="11" id="KW-1185">Reference proteome</keyword>
<evidence type="ECO:0000256" key="7">
    <source>
        <dbReference type="SAM" id="MobiDB-lite"/>
    </source>
</evidence>
<dbReference type="PRINTS" id="PR00862">
    <property type="entry name" value="PROLIGOPTASE"/>
</dbReference>
<dbReference type="InterPro" id="IPR023302">
    <property type="entry name" value="Pept_S9A_N"/>
</dbReference>
<dbReference type="EMBL" id="CP001736">
    <property type="protein sequence ID" value="ADB31542.1"/>
    <property type="molecule type" value="Genomic_DNA"/>
</dbReference>
<feature type="domain" description="Peptidase S9 prolyl oligopeptidase catalytic" evidence="8">
    <location>
        <begin position="449"/>
        <end position="656"/>
    </location>
</feature>
<dbReference type="GO" id="GO:0005829">
    <property type="term" value="C:cytosol"/>
    <property type="evidence" value="ECO:0007669"/>
    <property type="project" value="TreeGrafter"/>
</dbReference>
<dbReference type="InterPro" id="IPR029058">
    <property type="entry name" value="AB_hydrolase_fold"/>
</dbReference>
<evidence type="ECO:0000256" key="4">
    <source>
        <dbReference type="ARBA" id="ARBA00022670"/>
    </source>
</evidence>
<sequence>MRKPDLSYPDAERLAGAEFLHGHAVADPYRWLEDATDARTQAWQAAQDELWLTQAAGLPGRYRFRARVAALSAVGTTSTPTWRGTRQFFVRRSPGQEHPALYVADPGKPERSLIDPTRHDSSGHTTLDRWQPSPDGRLVAFQLSRGDEQSVLHVLDVGTGEVVDEPIDRCRYSPVGWLPDSKAFYFVRSRRLWLHRIGRADDVQVLPEEAAYGLEMSADGRWLTISAAVADRNDVWLVDVSRPDFVPVVVQRGVDARSAPAVGPDGRLYVVTTLGAPSGRICVADPHRPGHEHWTELVGEQPGAPLSHLALLDGVLLVGRTRHAASELFAHDPSTGECLREVPLPGLGTLGELSTRPEGGQEAWFSYTDSVTPPGVHRYDARSGLVTPWTSDSRVVTDVEARQVTYHSRDGTPLRMLVAGRPGAGRPRPTVLYGYGGFGLSLTPTYSAFALAWVEAGGLFVTANLRGGGEQGDAWHRAGVLDGKQSVIDDFLAAAESLVAGGWTTPDRLGICGESNGGLLVGAALTQRPDLFAAAVCSAPVLDMVRYQRSGLGQAWVSEYGSADDPAQLATLLAYSPYHRVAAMDYPAVLLTIFGADTRVDPLHARKMCAALQHATTGSRPILLRYEHDAGHLPAGVSRGIGLAADLLAFLACHTGLRP</sequence>
<name>D2PW90_KRIFD</name>
<evidence type="ECO:0000313" key="11">
    <source>
        <dbReference type="Proteomes" id="UP000007967"/>
    </source>
</evidence>
<organism evidence="10 11">
    <name type="scientific">Kribbella flavida (strain DSM 17836 / JCM 10339 / NBRC 14399)</name>
    <dbReference type="NCBI Taxonomy" id="479435"/>
    <lineage>
        <taxon>Bacteria</taxon>
        <taxon>Bacillati</taxon>
        <taxon>Actinomycetota</taxon>
        <taxon>Actinomycetes</taxon>
        <taxon>Propionibacteriales</taxon>
        <taxon>Kribbellaceae</taxon>
        <taxon>Kribbella</taxon>
    </lineage>
</organism>
<dbReference type="STRING" id="479435.Kfla_2468"/>
<dbReference type="InterPro" id="IPR002471">
    <property type="entry name" value="Pept_S9_AS"/>
</dbReference>
<dbReference type="Gene3D" id="3.40.50.1820">
    <property type="entry name" value="alpha/beta hydrolase"/>
    <property type="match status" value="1"/>
</dbReference>
<dbReference type="PROSITE" id="PS00708">
    <property type="entry name" value="PRO_ENDOPEP_SER"/>
    <property type="match status" value="1"/>
</dbReference>
<reference evidence="10 11" key="2">
    <citation type="journal article" date="2010" name="Stand. Genomic Sci.">
        <title>Complete genome sequence of Kribbella flavida type strain (IFO 14399).</title>
        <authorList>
            <person name="Pukall R."/>
            <person name="Lapidus A."/>
            <person name="Glavina Del Rio T."/>
            <person name="Copeland A."/>
            <person name="Tice H."/>
            <person name="Cheng J.-F."/>
            <person name="Lucas S."/>
            <person name="Chen F."/>
            <person name="Nolan M."/>
            <person name="LaButti K."/>
            <person name="Pati A."/>
            <person name="Ivanova N."/>
            <person name="Mavrommatis K."/>
            <person name="Mikhailova N."/>
            <person name="Pitluck S."/>
            <person name="Bruce D."/>
            <person name="Goodwin L."/>
            <person name="Land M."/>
            <person name="Hauser L."/>
            <person name="Chang Y.-J."/>
            <person name="Jeffries C.D."/>
            <person name="Chen A."/>
            <person name="Palaniappan K."/>
            <person name="Chain P."/>
            <person name="Rohde M."/>
            <person name="Goeker M."/>
            <person name="Bristow J."/>
            <person name="Eisen J.A."/>
            <person name="Markowitz V."/>
            <person name="Hugenholtz P."/>
            <person name="Kyrpides N.C."/>
            <person name="Klenk H.-P."/>
            <person name="Brettin T."/>
        </authorList>
    </citation>
    <scope>NUCLEOTIDE SEQUENCE [LARGE SCALE GENOMIC DNA]</scope>
    <source>
        <strain evidence="11">DSM 17836 / JCM 10339 / NBRC 14399</strain>
    </source>
</reference>
<keyword evidence="5 10" id="KW-0378">Hydrolase</keyword>
<protein>
    <recommendedName>
        <fullName evidence="3">prolyl oligopeptidase</fullName>
        <ecNumber evidence="3">3.4.21.26</ecNumber>
    </recommendedName>
</protein>
<dbReference type="RefSeq" id="WP_012920098.1">
    <property type="nucleotide sequence ID" value="NC_013729.1"/>
</dbReference>
<dbReference type="InterPro" id="IPR002470">
    <property type="entry name" value="Peptidase_S9A"/>
</dbReference>
<evidence type="ECO:0000256" key="6">
    <source>
        <dbReference type="ARBA" id="ARBA00022825"/>
    </source>
</evidence>
<dbReference type="GO" id="GO:0006508">
    <property type="term" value="P:proteolysis"/>
    <property type="evidence" value="ECO:0007669"/>
    <property type="project" value="UniProtKB-KW"/>
</dbReference>
<dbReference type="PANTHER" id="PTHR42881:SF2">
    <property type="entry name" value="PROLYL ENDOPEPTIDASE"/>
    <property type="match status" value="1"/>
</dbReference>
<feature type="region of interest" description="Disordered" evidence="7">
    <location>
        <begin position="106"/>
        <end position="129"/>
    </location>
</feature>
<dbReference type="AlphaFoldDB" id="D2PW90"/>
<keyword evidence="6" id="KW-0720">Serine protease</keyword>
<evidence type="ECO:0000259" key="8">
    <source>
        <dbReference type="Pfam" id="PF00326"/>
    </source>
</evidence>
<dbReference type="SUPFAM" id="SSF50993">
    <property type="entry name" value="Peptidase/esterase 'gauge' domain"/>
    <property type="match status" value="1"/>
</dbReference>
<dbReference type="Proteomes" id="UP000007967">
    <property type="component" value="Chromosome"/>
</dbReference>
<gene>
    <name evidence="10" type="ordered locus">Kfla_2468</name>
</gene>
<evidence type="ECO:0000256" key="1">
    <source>
        <dbReference type="ARBA" id="ARBA00001070"/>
    </source>
</evidence>
<dbReference type="EC" id="3.4.21.26" evidence="3"/>
<reference evidence="11" key="1">
    <citation type="submission" date="2009-09" db="EMBL/GenBank/DDBJ databases">
        <title>The complete genome of Kribbella flavida DSM 17836.</title>
        <authorList>
            <consortium name="US DOE Joint Genome Institute (JGI-PGF)"/>
            <person name="Lucas S."/>
            <person name="Copeland A."/>
            <person name="Lapidus A."/>
            <person name="Glavina del Rio T."/>
            <person name="Dalin E."/>
            <person name="Tice H."/>
            <person name="Bruce D."/>
            <person name="Goodwin L."/>
            <person name="Pitluck S."/>
            <person name="Kyrpides N."/>
            <person name="Mavromatis K."/>
            <person name="Ivanova N."/>
            <person name="Saunders E."/>
            <person name="Brettin T."/>
            <person name="Detter J.C."/>
            <person name="Han C."/>
            <person name="Larimer F."/>
            <person name="Land M."/>
            <person name="Hauser L."/>
            <person name="Markowitz V."/>
            <person name="Cheng J.-F."/>
            <person name="Hugenholtz P."/>
            <person name="Woyke T."/>
            <person name="Wu D."/>
            <person name="Pukall R."/>
            <person name="Klenk H.-P."/>
            <person name="Eisen J.A."/>
        </authorList>
    </citation>
    <scope>NUCLEOTIDE SEQUENCE [LARGE SCALE GENOMIC DNA]</scope>
    <source>
        <strain evidence="11">DSM 17836 / JCM 10339 / NBRC 14399</strain>
    </source>
</reference>
<feature type="compositionally biased region" description="Basic and acidic residues" evidence="7">
    <location>
        <begin position="107"/>
        <end position="122"/>
    </location>
</feature>
<dbReference type="Gene3D" id="2.130.10.120">
    <property type="entry name" value="Prolyl oligopeptidase, N-terminal domain"/>
    <property type="match status" value="1"/>
</dbReference>
<dbReference type="MEROPS" id="S09.076"/>
<dbReference type="GO" id="GO:0004252">
    <property type="term" value="F:serine-type endopeptidase activity"/>
    <property type="evidence" value="ECO:0007669"/>
    <property type="project" value="UniProtKB-EC"/>
</dbReference>
<dbReference type="Pfam" id="PF00326">
    <property type="entry name" value="Peptidase_S9"/>
    <property type="match status" value="1"/>
</dbReference>
<dbReference type="eggNOG" id="COG1505">
    <property type="taxonomic scope" value="Bacteria"/>
</dbReference>
<accession>D2PW90</accession>
<dbReference type="InterPro" id="IPR051167">
    <property type="entry name" value="Prolyl_oligopep/macrocyclase"/>
</dbReference>